<evidence type="ECO:0008006" key="3">
    <source>
        <dbReference type="Google" id="ProtNLM"/>
    </source>
</evidence>
<proteinExistence type="predicted"/>
<dbReference type="Proteomes" id="UP000760668">
    <property type="component" value="Unassembled WGS sequence"/>
</dbReference>
<reference evidence="1" key="1">
    <citation type="journal article" date="2021" name="PeerJ">
        <title>Extensive microbial diversity within the chicken gut microbiome revealed by metagenomics and culture.</title>
        <authorList>
            <person name="Gilroy R."/>
            <person name="Ravi A."/>
            <person name="Getino M."/>
            <person name="Pursley I."/>
            <person name="Horton D.L."/>
            <person name="Alikhan N.F."/>
            <person name="Baker D."/>
            <person name="Gharbi K."/>
            <person name="Hall N."/>
            <person name="Watson M."/>
            <person name="Adriaenssens E.M."/>
            <person name="Foster-Nyarko E."/>
            <person name="Jarju S."/>
            <person name="Secka A."/>
            <person name="Antonio M."/>
            <person name="Oren A."/>
            <person name="Chaudhuri R.R."/>
            <person name="La Ragione R."/>
            <person name="Hildebrand F."/>
            <person name="Pallen M.J."/>
        </authorList>
    </citation>
    <scope>NUCLEOTIDE SEQUENCE</scope>
    <source>
        <strain evidence="1">CHK179-5677</strain>
    </source>
</reference>
<organism evidence="1 2">
    <name type="scientific">Pseudoflavonifractor capillosus</name>
    <dbReference type="NCBI Taxonomy" id="106588"/>
    <lineage>
        <taxon>Bacteria</taxon>
        <taxon>Bacillati</taxon>
        <taxon>Bacillota</taxon>
        <taxon>Clostridia</taxon>
        <taxon>Eubacteriales</taxon>
        <taxon>Oscillospiraceae</taxon>
        <taxon>Pseudoflavonifractor</taxon>
    </lineage>
</organism>
<dbReference type="Gene3D" id="3.40.1360.10">
    <property type="match status" value="1"/>
</dbReference>
<dbReference type="RefSeq" id="WP_295369383.1">
    <property type="nucleotide sequence ID" value="NZ_DYUC01000065.1"/>
</dbReference>
<name>A0A921SSP8_9FIRM</name>
<protein>
    <recommendedName>
        <fullName evidence="3">DNA primase</fullName>
    </recommendedName>
</protein>
<sequence>MNAEPQHGTCGGKDCIKVLTLCHGGTHHNAVFDPETHKITCFSECGKTMLLHTWVCKVLGTDNPNEGKQFIEKWMDEAEIDLSDVIPGASGGTTTYHAFDPDMRVDMVKGIDPKILADLYSQFDTTTETLSRLKWHLPKAQGGDGIPLQQLIDFNVAYYPKRGTIILPHHNINGEIVGLYERSFAPTQEEMRKIFGYEPGEWIEGKSAWAAIHYAPKSKYMPLWKEGKYRDKEKPCWSFPNSRNLYGLHKAKEAIRESGKAIIFEGAKSVMLAHAYGYPFAVASHTFGASESHLAMLIQAGAKEIILAFDKQYREPKGREWDTYEQRTQRLAGRVRRFVKVSRICDREGAFLGYKDAPIDNGKAAFETLFASREELTGRG</sequence>
<dbReference type="SUPFAM" id="SSF56731">
    <property type="entry name" value="DNA primase core"/>
    <property type="match status" value="1"/>
</dbReference>
<evidence type="ECO:0000313" key="2">
    <source>
        <dbReference type="Proteomes" id="UP000760668"/>
    </source>
</evidence>
<comment type="caution">
    <text evidence="1">The sequence shown here is derived from an EMBL/GenBank/DDBJ whole genome shotgun (WGS) entry which is preliminary data.</text>
</comment>
<accession>A0A921SSP8</accession>
<dbReference type="EMBL" id="DYUC01000065">
    <property type="protein sequence ID" value="HJG86708.1"/>
    <property type="molecule type" value="Genomic_DNA"/>
</dbReference>
<reference evidence="1" key="2">
    <citation type="submission" date="2021-09" db="EMBL/GenBank/DDBJ databases">
        <authorList>
            <person name="Gilroy R."/>
        </authorList>
    </citation>
    <scope>NUCLEOTIDE SEQUENCE</scope>
    <source>
        <strain evidence="1">CHK179-5677</strain>
    </source>
</reference>
<evidence type="ECO:0000313" key="1">
    <source>
        <dbReference type="EMBL" id="HJG86708.1"/>
    </source>
</evidence>
<gene>
    <name evidence="1" type="ORF">K8V01_06780</name>
</gene>
<dbReference type="AlphaFoldDB" id="A0A921SSP8"/>